<evidence type="ECO:0000259" key="11">
    <source>
        <dbReference type="Pfam" id="PF17975"/>
    </source>
</evidence>
<dbReference type="GO" id="GO:0004748">
    <property type="term" value="F:ribonucleoside-diphosphate reductase activity, thioredoxin disulfide as acceptor"/>
    <property type="evidence" value="ECO:0007669"/>
    <property type="project" value="TreeGrafter"/>
</dbReference>
<dbReference type="Proteomes" id="UP000789570">
    <property type="component" value="Unassembled WGS sequence"/>
</dbReference>
<feature type="domain" description="Ribonucleotide reductase alpha-helical" evidence="11">
    <location>
        <begin position="179"/>
        <end position="269"/>
    </location>
</feature>
<comment type="catalytic activity">
    <reaction evidence="10">
        <text>a 2'-deoxyribonucleoside 5'-triphosphate + [thioredoxin]-disulfide + H2O = a ribonucleoside 5'-triphosphate + [thioredoxin]-dithiol</text>
        <dbReference type="Rhea" id="RHEA:12701"/>
        <dbReference type="Rhea" id="RHEA-COMP:10698"/>
        <dbReference type="Rhea" id="RHEA-COMP:10700"/>
        <dbReference type="ChEBI" id="CHEBI:15377"/>
        <dbReference type="ChEBI" id="CHEBI:29950"/>
        <dbReference type="ChEBI" id="CHEBI:50058"/>
        <dbReference type="ChEBI" id="CHEBI:61557"/>
        <dbReference type="ChEBI" id="CHEBI:61560"/>
        <dbReference type="EC" id="1.17.4.2"/>
    </reaction>
</comment>
<evidence type="ECO:0000256" key="7">
    <source>
        <dbReference type="ARBA" id="ARBA00023157"/>
    </source>
</evidence>
<keyword evidence="5" id="KW-0235">DNA replication</keyword>
<evidence type="ECO:0000313" key="14">
    <source>
        <dbReference type="Proteomes" id="UP000789570"/>
    </source>
</evidence>
<dbReference type="SUPFAM" id="SSF51998">
    <property type="entry name" value="PFL-like glycyl radical enzymes"/>
    <property type="match status" value="1"/>
</dbReference>
<dbReference type="PANTHER" id="PTHR43371">
    <property type="entry name" value="VITAMIN B12-DEPENDENT RIBONUCLEOTIDE REDUCTASE"/>
    <property type="match status" value="1"/>
</dbReference>
<reference evidence="13" key="1">
    <citation type="submission" date="2021-06" db="EMBL/GenBank/DDBJ databases">
        <authorList>
            <person name="Kallberg Y."/>
            <person name="Tangrot J."/>
            <person name="Rosling A."/>
        </authorList>
    </citation>
    <scope>NUCLEOTIDE SEQUENCE</scope>
    <source>
        <strain evidence="13">UK204</strain>
    </source>
</reference>
<dbReference type="AlphaFoldDB" id="A0A9N8YPP2"/>
<protein>
    <recommendedName>
        <fullName evidence="3">ribonucleoside-triphosphate reductase (thioredoxin)</fullName>
        <ecNumber evidence="3">1.17.4.2</ecNumber>
    </recommendedName>
</protein>
<dbReference type="GO" id="GO:0008998">
    <property type="term" value="F:ribonucleoside-triphosphate reductase (thioredoxin) activity"/>
    <property type="evidence" value="ECO:0007669"/>
    <property type="project" value="UniProtKB-EC"/>
</dbReference>
<evidence type="ECO:0000313" key="13">
    <source>
        <dbReference type="EMBL" id="CAG8438566.1"/>
    </source>
</evidence>
<keyword evidence="4" id="KW-0846">Cobalamin</keyword>
<proteinExistence type="inferred from homology"/>
<evidence type="ECO:0000256" key="6">
    <source>
        <dbReference type="ARBA" id="ARBA00023002"/>
    </source>
</evidence>
<sequence>MDVFAKLLGSNILVTSFLGNSQLACYPFKTFEGEPIRTISPKPPQNTLLIFLTRSKTIIKSPLEHYFYRAILVGLGVVNKSTSDFPTGKGVIRVDVPAKLERIWVNLPKPLNMSLEFIPFTAKGDRSRIFLNLSRQNSFSLLKSNVWCRKQVSRTFSTSSECATLTEDNEPSKAEKFRLSEQFLSKYQDVIPPFGFNGLGEMVYRRTYSRLKEDERVVNGTFNIQKRWIEQNGLTWDSIKAQESAQSMYDKIFNMKFLPPGRGLWAMGSPLTEERHLSSALNNCAFVSTEKMFDGSSSISTPFTFLFDASMLGVGVGFDTKGANSDESKLHVIMNPNISRPFTTYVIEDSREGWVKSVGMLIDSYFYENVGPYQFDYSQIRPPGLPIKGFGGISSGAEPLMRLHTHISRLLSENIGKPLSVTNIVDIMNLIGKCVVSGNVRRVAEISFGDPNDVEYINLKNYDINPHRREYGWASNNSVFAPLGFDYTTICDRVIKNGEPGFAWLDNARAYSRMCDPPDHKDMYAQGGNPCLEQTLESYELCCLVETFPTNHTSLDDFLDTLYSAFLYAKTVTLERTHWPQSNAIMLRNRRIGCGLSGVAQFISQRGLAELKTWCEEGYKHIQNVDKEISKWFCVPNSIKTTTIKPSGTVSLLAGATPGMHYPESRYCIRRVRLSKNSELIDPLEKIGFKIEQDVVESSSLVVEIPIDHGEGIRSLKELSMWEQLSLAAFLQKYWSDNQVSCTVTFDPETEGPQLKYALDYFQYQLKGISFLPRMPLGAYAQMPIEAISSEQYENIISSLLPQSTPTSTITGAKQKNLKVDFQNFQSKDKSDPEIERYCDTNTCVLDPDVW</sequence>
<name>A0A9N8YPP2_9GLOM</name>
<dbReference type="PANTHER" id="PTHR43371:SF1">
    <property type="entry name" value="RIBONUCLEOSIDE-DIPHOSPHATE REDUCTASE"/>
    <property type="match status" value="1"/>
</dbReference>
<keyword evidence="8" id="KW-0676">Redox-active center</keyword>
<gene>
    <name evidence="13" type="ORF">FCALED_LOCUS333</name>
</gene>
<organism evidence="13 14">
    <name type="scientific">Funneliformis caledonium</name>
    <dbReference type="NCBI Taxonomy" id="1117310"/>
    <lineage>
        <taxon>Eukaryota</taxon>
        <taxon>Fungi</taxon>
        <taxon>Fungi incertae sedis</taxon>
        <taxon>Mucoromycota</taxon>
        <taxon>Glomeromycotina</taxon>
        <taxon>Glomeromycetes</taxon>
        <taxon>Glomerales</taxon>
        <taxon>Glomeraceae</taxon>
        <taxon>Funneliformis</taxon>
    </lineage>
</organism>
<evidence type="ECO:0000259" key="12">
    <source>
        <dbReference type="Pfam" id="PF21995"/>
    </source>
</evidence>
<keyword evidence="7" id="KW-1015">Disulfide bond</keyword>
<dbReference type="EC" id="1.17.4.2" evidence="3"/>
<keyword evidence="6" id="KW-0560">Oxidoreductase</keyword>
<dbReference type="InterPro" id="IPR040763">
    <property type="entry name" value="RNR_alpha_hel"/>
</dbReference>
<keyword evidence="14" id="KW-1185">Reference proteome</keyword>
<evidence type="ECO:0000256" key="1">
    <source>
        <dbReference type="ARBA" id="ARBA00001922"/>
    </source>
</evidence>
<accession>A0A9N8YPP2</accession>
<comment type="similarity">
    <text evidence="2">Belongs to the class II ribonucleoside-triphosphate reductase family.</text>
</comment>
<dbReference type="Pfam" id="PF21995">
    <property type="entry name" value="RNR-II_ins_dom"/>
    <property type="match status" value="1"/>
</dbReference>
<evidence type="ECO:0000256" key="5">
    <source>
        <dbReference type="ARBA" id="ARBA00022705"/>
    </source>
</evidence>
<evidence type="ECO:0000256" key="4">
    <source>
        <dbReference type="ARBA" id="ARBA00022628"/>
    </source>
</evidence>
<evidence type="ECO:0000256" key="9">
    <source>
        <dbReference type="ARBA" id="ARBA00023285"/>
    </source>
</evidence>
<dbReference type="InterPro" id="IPR054158">
    <property type="entry name" value="RNR-II_ins_dom"/>
</dbReference>
<dbReference type="OrthoDB" id="14890at2759"/>
<feature type="domain" description="B12-dependent ribonucleotide reductase insertion" evidence="12">
    <location>
        <begin position="343"/>
        <end position="411"/>
    </location>
</feature>
<evidence type="ECO:0000256" key="8">
    <source>
        <dbReference type="ARBA" id="ARBA00023284"/>
    </source>
</evidence>
<dbReference type="EMBL" id="CAJVPQ010000031">
    <property type="protein sequence ID" value="CAG8438566.1"/>
    <property type="molecule type" value="Genomic_DNA"/>
</dbReference>
<evidence type="ECO:0000256" key="10">
    <source>
        <dbReference type="ARBA" id="ARBA00048987"/>
    </source>
</evidence>
<dbReference type="GO" id="GO:0031419">
    <property type="term" value="F:cobalamin binding"/>
    <property type="evidence" value="ECO:0007669"/>
    <property type="project" value="UniProtKB-KW"/>
</dbReference>
<dbReference type="GO" id="GO:0006260">
    <property type="term" value="P:DNA replication"/>
    <property type="evidence" value="ECO:0007669"/>
    <property type="project" value="UniProtKB-KW"/>
</dbReference>
<keyword evidence="9" id="KW-0170">Cobalt</keyword>
<comment type="cofactor">
    <cofactor evidence="1">
        <name>adenosylcob(III)alamin</name>
        <dbReference type="ChEBI" id="CHEBI:18408"/>
    </cofactor>
</comment>
<dbReference type="InterPro" id="IPR050862">
    <property type="entry name" value="RdRp_reductase_class-2"/>
</dbReference>
<dbReference type="Pfam" id="PF17975">
    <property type="entry name" value="RNR_Alpha"/>
    <property type="match status" value="1"/>
</dbReference>
<evidence type="ECO:0000256" key="2">
    <source>
        <dbReference type="ARBA" id="ARBA00005654"/>
    </source>
</evidence>
<comment type="caution">
    <text evidence="13">The sequence shown here is derived from an EMBL/GenBank/DDBJ whole genome shotgun (WGS) entry which is preliminary data.</text>
</comment>
<evidence type="ECO:0000256" key="3">
    <source>
        <dbReference type="ARBA" id="ARBA00012275"/>
    </source>
</evidence>
<dbReference type="Gene3D" id="3.20.70.20">
    <property type="match status" value="3"/>
</dbReference>